<name>A0ACC6PBX6_9BACL</name>
<proteinExistence type="predicted"/>
<evidence type="ECO:0000313" key="2">
    <source>
        <dbReference type="Proteomes" id="UP001380953"/>
    </source>
</evidence>
<sequence>MKKKLQVSPLDPILIRDGRPFDRVPGIRAHTLDDVLPNTFAGSIRTALIKKESSPSVRENLKKLDVRGPLYRWRESLYFLAPLDLEWHQAQSSNQTEPLVTAYPIRPKKPCTDDKASSGCWGVGKEGLFEDTLWLPLGSGKQKKWKDAPSYVSEKWMLDWLMESTYINKHKSKPQNWLTSNSPSSEASQFVAPLLMKAFDKEERTHTSVDPETYSVKEGELFSTESLVFPDDLKLEAWIEDSSAPISTELGDISELHTLGGKRRLVHLHEVEPHDHVDDNSSFWNCPPMVSENLKNEKYIRMVLATPAYFRKGWIPGWLDENLVSKERGQYQENGNAKYLWKTNIKLQLRWACVPRWQPVSGWAYDLRTNGDQRLPQERMVRRMVPAGSVYFFEVLEGDPSELAQELWLKSVSDRNRRAEAHDREDGFGLALWGSWQMTDHTEKEKENDQ</sequence>
<accession>A0ACC6PBX6</accession>
<comment type="caution">
    <text evidence="1">The sequence shown here is derived from an EMBL/GenBank/DDBJ whole genome shotgun (WGS) entry which is preliminary data.</text>
</comment>
<reference evidence="1" key="1">
    <citation type="submission" date="2024-03" db="EMBL/GenBank/DDBJ databases">
        <title>Whole genome sequecning of epiphytes from Marcgravia umbellata leaves.</title>
        <authorList>
            <person name="Kumar G."/>
            <person name="Savka M.A."/>
        </authorList>
    </citation>
    <scope>NUCLEOTIDE SEQUENCE</scope>
    <source>
        <strain evidence="1">RIT_BL5</strain>
    </source>
</reference>
<dbReference type="EMBL" id="JBBKAR010000033">
    <property type="protein sequence ID" value="MEJ8304453.1"/>
    <property type="molecule type" value="Genomic_DNA"/>
</dbReference>
<keyword evidence="2" id="KW-1185">Reference proteome</keyword>
<protein>
    <submittedName>
        <fullName evidence="1">Type III-B CRISPR module-associated protein Cmr3</fullName>
    </submittedName>
</protein>
<dbReference type="Proteomes" id="UP001380953">
    <property type="component" value="Unassembled WGS sequence"/>
</dbReference>
<evidence type="ECO:0000313" key="1">
    <source>
        <dbReference type="EMBL" id="MEJ8304453.1"/>
    </source>
</evidence>
<gene>
    <name evidence="1" type="primary">cmr3</name>
    <name evidence="1" type="ORF">WKI47_11165</name>
</gene>
<organism evidence="1 2">
    <name type="scientific">Saccharibacillus sacchari</name>
    <dbReference type="NCBI Taxonomy" id="456493"/>
    <lineage>
        <taxon>Bacteria</taxon>
        <taxon>Bacillati</taxon>
        <taxon>Bacillota</taxon>
        <taxon>Bacilli</taxon>
        <taxon>Bacillales</taxon>
        <taxon>Paenibacillaceae</taxon>
        <taxon>Saccharibacillus</taxon>
    </lineage>
</organism>